<feature type="region of interest" description="Disordered" evidence="2">
    <location>
        <begin position="767"/>
        <end position="791"/>
    </location>
</feature>
<keyword evidence="4" id="KW-1185">Reference proteome</keyword>
<dbReference type="GO" id="GO:0005200">
    <property type="term" value="F:structural constituent of cytoskeleton"/>
    <property type="evidence" value="ECO:0007669"/>
    <property type="project" value="TreeGrafter"/>
</dbReference>
<feature type="region of interest" description="Disordered" evidence="2">
    <location>
        <begin position="238"/>
        <end position="265"/>
    </location>
</feature>
<dbReference type="EMBL" id="AZHC01000008">
    <property type="protein sequence ID" value="OAA45426.1"/>
    <property type="molecule type" value="Genomic_DNA"/>
</dbReference>
<dbReference type="OMA" id="AESYWMT"/>
<proteinExistence type="predicted"/>
<evidence type="ECO:0000313" key="3">
    <source>
        <dbReference type="EMBL" id="OAA45426.1"/>
    </source>
</evidence>
<dbReference type="STRING" id="1081105.A0A167FKZ4"/>
<feature type="coiled-coil region" evidence="1">
    <location>
        <begin position="112"/>
        <end position="186"/>
    </location>
</feature>
<feature type="compositionally biased region" description="Polar residues" evidence="2">
    <location>
        <begin position="78"/>
        <end position="88"/>
    </location>
</feature>
<comment type="caution">
    <text evidence="3">The sequence shown here is derived from an EMBL/GenBank/DDBJ whole genome shotgun (WGS) entry which is preliminary data.</text>
</comment>
<dbReference type="Proteomes" id="UP000243498">
    <property type="component" value="Unassembled WGS sequence"/>
</dbReference>
<evidence type="ECO:0000256" key="2">
    <source>
        <dbReference type="SAM" id="MobiDB-lite"/>
    </source>
</evidence>
<evidence type="ECO:0000256" key="1">
    <source>
        <dbReference type="SAM" id="Coils"/>
    </source>
</evidence>
<gene>
    <name evidence="3" type="ORF">NOR_03215</name>
</gene>
<keyword evidence="1" id="KW-0175">Coiled coil</keyword>
<feature type="region of interest" description="Disordered" evidence="2">
    <location>
        <begin position="21"/>
        <end position="91"/>
    </location>
</feature>
<dbReference type="GO" id="GO:0005856">
    <property type="term" value="C:cytoskeleton"/>
    <property type="evidence" value="ECO:0007669"/>
    <property type="project" value="TreeGrafter"/>
</dbReference>
<feature type="coiled-coil region" evidence="1">
    <location>
        <begin position="418"/>
        <end position="554"/>
    </location>
</feature>
<dbReference type="OrthoDB" id="3532430at2759"/>
<sequence length="791" mass="88184">MADLSVPVAVRRTRRSNVGIVKREETESPALPPRTPRRARKAVRFSDPGLPSATGLTPMICRTSIDTPRQRRRVSAPAISSRSQTPGPRNSVLLFEQPRRSSDSLHHTVDGRVERRIRRNNLRDLLNKLEQEKKRKAYQCRSEISHLKSEIKSKDREIYELQNATIVIDSERIWDLERQIENLKDELAKRPETPHDHARSYNWTLAARDPFADEYTDMVVDDDQFGDATMAHFVTSTPSRARSSFPTPPATSPMLPSTPCSSRPCLPTPRSHAGVQVCFPDPEKRQAEEELASLQLEVCKLTATLDSYVILGSKLKGKLASVESITPQSHDASTADVLESKIAALLQNMADRTEAVTLLSASIAELGFPGTDASEMITALSSGFRAARLELEYLTPGEIALPLTSHGAEVLDLLLTRLRELARKVKEDESSIDEYHELEQSLRKQLDSRVSIMDELKDAMSKAERLLNEKNLKVQELEISNERLKGAVDGYIRDISELEKLVGKMEQEHREASATHLAHREFDRREVSKRDTSIAELQERLGDAVRQSANLQKEISEVQDSSTRHVVSLNRRHGAALALRDARVLELRNEIDRVNESLRAAHETIRVLRVDKGRLQTRMDDESDQAKAAMDSMKAELQRVLQISQAFLNSSQRARRPADSRDEGEDELASSPVRVGGKVVAVAARDCPARTGSGKRLRRRYDSGLGLLEEDEVDMFSPVPIPPKKRIAEVVDGPGSQFCGSVYCGSPQLVTRVTATGEVVETWGVPPKPGHETWVPLVSKKNASSKGAKGN</sequence>
<feature type="compositionally biased region" description="Low complexity" evidence="2">
    <location>
        <begin position="779"/>
        <end position="791"/>
    </location>
</feature>
<accession>A0A167FKZ4</accession>
<dbReference type="AlphaFoldDB" id="A0A167FKZ4"/>
<protein>
    <submittedName>
        <fullName evidence="3">Uncharacterized protein</fullName>
    </submittedName>
</protein>
<evidence type="ECO:0000313" key="4">
    <source>
        <dbReference type="Proteomes" id="UP000243498"/>
    </source>
</evidence>
<dbReference type="PANTHER" id="PTHR47357">
    <property type="entry name" value="COP1-INTERACTIVE PROTEIN 1"/>
    <property type="match status" value="1"/>
</dbReference>
<name>A0A167FKZ4_METRR</name>
<reference evidence="3 4" key="1">
    <citation type="journal article" date="2016" name="Genome Biol. Evol.">
        <title>Divergent and convergent evolution of fungal pathogenicity.</title>
        <authorList>
            <person name="Shang Y."/>
            <person name="Xiao G."/>
            <person name="Zheng P."/>
            <person name="Cen K."/>
            <person name="Zhan S."/>
            <person name="Wang C."/>
        </authorList>
    </citation>
    <scope>NUCLEOTIDE SEQUENCE [LARGE SCALE GENOMIC DNA]</scope>
    <source>
        <strain evidence="3 4">RCEF 4871</strain>
    </source>
</reference>
<dbReference type="PANTHER" id="PTHR47357:SF1">
    <property type="entry name" value="SPINDLE POLE BODY COMPONENT 110"/>
    <property type="match status" value="1"/>
</dbReference>
<organism evidence="3 4">
    <name type="scientific">Metarhizium rileyi (strain RCEF 4871)</name>
    <name type="common">Nomuraea rileyi</name>
    <dbReference type="NCBI Taxonomy" id="1649241"/>
    <lineage>
        <taxon>Eukaryota</taxon>
        <taxon>Fungi</taxon>
        <taxon>Dikarya</taxon>
        <taxon>Ascomycota</taxon>
        <taxon>Pezizomycotina</taxon>
        <taxon>Sordariomycetes</taxon>
        <taxon>Hypocreomycetidae</taxon>
        <taxon>Hypocreales</taxon>
        <taxon>Clavicipitaceae</taxon>
        <taxon>Metarhizium</taxon>
    </lineage>
</organism>
<feature type="region of interest" description="Disordered" evidence="2">
    <location>
        <begin position="650"/>
        <end position="672"/>
    </location>
</feature>